<dbReference type="InterPro" id="IPR036271">
    <property type="entry name" value="Tet_transcr_reg_TetR-rel_C_sf"/>
</dbReference>
<dbReference type="PANTHER" id="PTHR30055">
    <property type="entry name" value="HTH-TYPE TRANSCRIPTIONAL REGULATOR RUTR"/>
    <property type="match status" value="1"/>
</dbReference>
<dbReference type="Gene3D" id="1.10.357.10">
    <property type="entry name" value="Tetracycline Repressor, domain 2"/>
    <property type="match status" value="1"/>
</dbReference>
<evidence type="ECO:0000313" key="6">
    <source>
        <dbReference type="Proteomes" id="UP000282654"/>
    </source>
</evidence>
<dbReference type="PRINTS" id="PR00455">
    <property type="entry name" value="HTHTETR"/>
</dbReference>
<dbReference type="SUPFAM" id="SSF48498">
    <property type="entry name" value="Tetracyclin repressor-like, C-terminal domain"/>
    <property type="match status" value="1"/>
</dbReference>
<dbReference type="PROSITE" id="PS50977">
    <property type="entry name" value="HTH_TETR_2"/>
    <property type="match status" value="1"/>
</dbReference>
<dbReference type="OrthoDB" id="9785164at2"/>
<dbReference type="Proteomes" id="UP000282654">
    <property type="component" value="Unassembled WGS sequence"/>
</dbReference>
<keyword evidence="3" id="KW-0472">Membrane</keyword>
<evidence type="ECO:0000256" key="3">
    <source>
        <dbReference type="SAM" id="Phobius"/>
    </source>
</evidence>
<feature type="transmembrane region" description="Helical" evidence="3">
    <location>
        <begin position="151"/>
        <end position="170"/>
    </location>
</feature>
<dbReference type="Pfam" id="PF17932">
    <property type="entry name" value="TetR_C_24"/>
    <property type="match status" value="1"/>
</dbReference>
<feature type="DNA-binding region" description="H-T-H motif" evidence="2">
    <location>
        <begin position="28"/>
        <end position="47"/>
    </location>
</feature>
<dbReference type="EMBL" id="RKRE01000003">
    <property type="protein sequence ID" value="RPF42598.1"/>
    <property type="molecule type" value="Genomic_DNA"/>
</dbReference>
<dbReference type="GO" id="GO:0000976">
    <property type="term" value="F:transcription cis-regulatory region binding"/>
    <property type="evidence" value="ECO:0007669"/>
    <property type="project" value="TreeGrafter"/>
</dbReference>
<dbReference type="PANTHER" id="PTHR30055:SF241">
    <property type="entry name" value="TRANSCRIPTIONAL REGULATORY PROTEIN"/>
    <property type="match status" value="1"/>
</dbReference>
<comment type="caution">
    <text evidence="5">The sequence shown here is derived from an EMBL/GenBank/DDBJ whole genome shotgun (WGS) entry which is preliminary data.</text>
</comment>
<organism evidence="5 6">
    <name type="scientific">Thermodesulfitimonas autotrophica</name>
    <dbReference type="NCBI Taxonomy" id="1894989"/>
    <lineage>
        <taxon>Bacteria</taxon>
        <taxon>Bacillati</taxon>
        <taxon>Bacillota</taxon>
        <taxon>Clostridia</taxon>
        <taxon>Thermoanaerobacterales</taxon>
        <taxon>Thermoanaerobacteraceae</taxon>
        <taxon>Thermodesulfitimonas</taxon>
    </lineage>
</organism>
<dbReference type="AlphaFoldDB" id="A0A3N5AZJ2"/>
<reference evidence="5 6" key="1">
    <citation type="submission" date="2018-11" db="EMBL/GenBank/DDBJ databases">
        <title>Genomic Encyclopedia of Type Strains, Phase IV (KMG-IV): sequencing the most valuable type-strain genomes for metagenomic binning, comparative biology and taxonomic classification.</title>
        <authorList>
            <person name="Goeker M."/>
        </authorList>
    </citation>
    <scope>NUCLEOTIDE SEQUENCE [LARGE SCALE GENOMIC DNA]</scope>
    <source>
        <strain evidence="5 6">DSM 102936</strain>
    </source>
</reference>
<sequence>MMRTRRKRLPIFDAAVAVFSEKGFARATMEEVARRAGIAKGTLYNNYRSKKELFLSLIEEGIERLESAVRREVARREDIPGKLEALIGAQLSFFEEYRDYCKLLLSEVWGLGTRWEEQVERLRSGYIRIIKDLIEKGQAEGVIRKNLEVDAAATAVFGAVAVAALNAFVFETRYRYESILQTLKELLLTGLRERGAGVAAPER</sequence>
<evidence type="ECO:0000313" key="5">
    <source>
        <dbReference type="EMBL" id="RPF42598.1"/>
    </source>
</evidence>
<gene>
    <name evidence="5" type="ORF">EDD75_1700</name>
</gene>
<dbReference type="Pfam" id="PF00440">
    <property type="entry name" value="TetR_N"/>
    <property type="match status" value="1"/>
</dbReference>
<proteinExistence type="predicted"/>
<dbReference type="InterPro" id="IPR050109">
    <property type="entry name" value="HTH-type_TetR-like_transc_reg"/>
</dbReference>
<keyword evidence="1 2" id="KW-0238">DNA-binding</keyword>
<keyword evidence="6" id="KW-1185">Reference proteome</keyword>
<evidence type="ECO:0000256" key="2">
    <source>
        <dbReference type="PROSITE-ProRule" id="PRU00335"/>
    </source>
</evidence>
<dbReference type="RefSeq" id="WP_123930954.1">
    <property type="nucleotide sequence ID" value="NZ_RKRE01000003.1"/>
</dbReference>
<name>A0A3N5AZJ2_9THEO</name>
<dbReference type="InterPro" id="IPR009057">
    <property type="entry name" value="Homeodomain-like_sf"/>
</dbReference>
<protein>
    <submittedName>
        <fullName evidence="5">TetR family transcriptional regulator</fullName>
    </submittedName>
</protein>
<accession>A0A3N5AZJ2</accession>
<dbReference type="InterPro" id="IPR001647">
    <property type="entry name" value="HTH_TetR"/>
</dbReference>
<keyword evidence="3" id="KW-0812">Transmembrane</keyword>
<feature type="domain" description="HTH tetR-type" evidence="4">
    <location>
        <begin position="5"/>
        <end position="65"/>
    </location>
</feature>
<dbReference type="InterPro" id="IPR041490">
    <property type="entry name" value="KstR2_TetR_C"/>
</dbReference>
<dbReference type="GO" id="GO:0003700">
    <property type="term" value="F:DNA-binding transcription factor activity"/>
    <property type="evidence" value="ECO:0007669"/>
    <property type="project" value="TreeGrafter"/>
</dbReference>
<evidence type="ECO:0000256" key="1">
    <source>
        <dbReference type="ARBA" id="ARBA00023125"/>
    </source>
</evidence>
<dbReference type="Gene3D" id="1.10.10.60">
    <property type="entry name" value="Homeodomain-like"/>
    <property type="match status" value="1"/>
</dbReference>
<keyword evidence="3" id="KW-1133">Transmembrane helix</keyword>
<evidence type="ECO:0000259" key="4">
    <source>
        <dbReference type="PROSITE" id="PS50977"/>
    </source>
</evidence>
<dbReference type="SUPFAM" id="SSF46689">
    <property type="entry name" value="Homeodomain-like"/>
    <property type="match status" value="1"/>
</dbReference>